<evidence type="ECO:0000313" key="7">
    <source>
        <dbReference type="EMBL" id="EON90840.1"/>
    </source>
</evidence>
<evidence type="ECO:0000256" key="2">
    <source>
        <dbReference type="ARBA" id="ARBA00022475"/>
    </source>
</evidence>
<dbReference type="PATRIC" id="fig|1318628.3.peg.3398"/>
<name>R8AWY3_9GAMM</name>
<dbReference type="InterPro" id="IPR026461">
    <property type="entry name" value="Trfase_2_rSAM/seldom_assoc"/>
</dbReference>
<dbReference type="GO" id="GO:0005886">
    <property type="term" value="C:plasma membrane"/>
    <property type="evidence" value="ECO:0007669"/>
    <property type="project" value="UniProtKB-SubCell"/>
</dbReference>
<dbReference type="HOGENOM" id="CLU_025996_17_3_6"/>
<dbReference type="PANTHER" id="PTHR43646">
    <property type="entry name" value="GLYCOSYLTRANSFERASE"/>
    <property type="match status" value="1"/>
</dbReference>
<dbReference type="InterPro" id="IPR029044">
    <property type="entry name" value="Nucleotide-diphossugar_trans"/>
</dbReference>
<feature type="domain" description="Glycosyltransferase 2-like" evidence="6">
    <location>
        <begin position="19"/>
        <end position="140"/>
    </location>
</feature>
<dbReference type="OrthoDB" id="5291101at2"/>
<dbReference type="InterPro" id="IPR001173">
    <property type="entry name" value="Glyco_trans_2-like"/>
</dbReference>
<organism evidence="7 8">
    <name type="scientific">Marinobacter lipolyticus SM19</name>
    <dbReference type="NCBI Taxonomy" id="1318628"/>
    <lineage>
        <taxon>Bacteria</taxon>
        <taxon>Pseudomonadati</taxon>
        <taxon>Pseudomonadota</taxon>
        <taxon>Gammaproteobacteria</taxon>
        <taxon>Pseudomonadales</taxon>
        <taxon>Marinobacteraceae</taxon>
        <taxon>Marinobacter</taxon>
    </lineage>
</organism>
<evidence type="ECO:0000256" key="1">
    <source>
        <dbReference type="ARBA" id="ARBA00004236"/>
    </source>
</evidence>
<dbReference type="RefSeq" id="WP_012139616.1">
    <property type="nucleotide sequence ID" value="NZ_KE007329.1"/>
</dbReference>
<gene>
    <name evidence="7" type="ORF">MARLIPOL_17009</name>
</gene>
<dbReference type="CDD" id="cd02522">
    <property type="entry name" value="GT_2_like_a"/>
    <property type="match status" value="1"/>
</dbReference>
<keyword evidence="8" id="KW-1185">Reference proteome</keyword>
<proteinExistence type="predicted"/>
<dbReference type="NCBIfam" id="TIGR04283">
    <property type="entry name" value="glyco_like_mftF"/>
    <property type="match status" value="1"/>
</dbReference>
<dbReference type="EMBL" id="ASAD01000022">
    <property type="protein sequence ID" value="EON90840.1"/>
    <property type="molecule type" value="Genomic_DNA"/>
</dbReference>
<evidence type="ECO:0000256" key="3">
    <source>
        <dbReference type="ARBA" id="ARBA00022676"/>
    </source>
</evidence>
<evidence type="ECO:0000259" key="6">
    <source>
        <dbReference type="Pfam" id="PF00535"/>
    </source>
</evidence>
<keyword evidence="4 7" id="KW-0808">Transferase</keyword>
<dbReference type="GO" id="GO:0016757">
    <property type="term" value="F:glycosyltransferase activity"/>
    <property type="evidence" value="ECO:0007669"/>
    <property type="project" value="UniProtKB-KW"/>
</dbReference>
<dbReference type="AlphaFoldDB" id="R8AWY3"/>
<evidence type="ECO:0000256" key="5">
    <source>
        <dbReference type="ARBA" id="ARBA00023136"/>
    </source>
</evidence>
<keyword evidence="5" id="KW-0472">Membrane</keyword>
<sequence length="248" mass="28069">MSEQSSQGDDDPGEPLRLSVIVPVWQEAATIQATLQHLASIREAGHQVIVVDGGSDDGTPQLAEPRCDRVLSSGGRGRACQMNAGAEVATGNVLLFLHADTRLPGSTLAALKRFHTSRNAWGRFNVRLSGKRPLFRVIEWFMNRRSWLTGIATGDQALFVRRPVFEALRGFREIPLMEDVELSARLRLVSRPFCVTDPVVTDSRRWEQQGAWRTIFLMWRLRWRYWRGESPESLANAYRSDVRNAQEP</sequence>
<dbReference type="PANTHER" id="PTHR43646:SF2">
    <property type="entry name" value="GLYCOSYLTRANSFERASE 2-LIKE DOMAIN-CONTAINING PROTEIN"/>
    <property type="match status" value="1"/>
</dbReference>
<dbReference type="Gene3D" id="3.90.550.10">
    <property type="entry name" value="Spore Coat Polysaccharide Biosynthesis Protein SpsA, Chain A"/>
    <property type="match status" value="1"/>
</dbReference>
<dbReference type="Pfam" id="PF00535">
    <property type="entry name" value="Glycos_transf_2"/>
    <property type="match status" value="1"/>
</dbReference>
<keyword evidence="2" id="KW-1003">Cell membrane</keyword>
<protein>
    <submittedName>
        <fullName evidence="7">Glycosyltransferase family protein</fullName>
    </submittedName>
</protein>
<dbReference type="STRING" id="1318628.MARLIPOL_17009"/>
<evidence type="ECO:0000256" key="4">
    <source>
        <dbReference type="ARBA" id="ARBA00022679"/>
    </source>
</evidence>
<keyword evidence="3" id="KW-0328">Glycosyltransferase</keyword>
<reference evidence="7 8" key="1">
    <citation type="journal article" date="2013" name="Genome Announc.">
        <title>Draft Genome Sequence of the Moderately Halophilic Bacterium Marinobacter lipolyticus Strain SM19.</title>
        <authorList>
            <person name="Papke R.T."/>
            <person name="de la Haba R.R."/>
            <person name="Infante-Dominguez C."/>
            <person name="Perez D."/>
            <person name="Sanchez-Porro C."/>
            <person name="Lapierre P."/>
            <person name="Ventosa A."/>
        </authorList>
    </citation>
    <scope>NUCLEOTIDE SEQUENCE [LARGE SCALE GENOMIC DNA]</scope>
    <source>
        <strain evidence="7 8">SM19</strain>
    </source>
</reference>
<evidence type="ECO:0000313" key="8">
    <source>
        <dbReference type="Proteomes" id="UP000016540"/>
    </source>
</evidence>
<dbReference type="eggNOG" id="COG1215">
    <property type="taxonomic scope" value="Bacteria"/>
</dbReference>
<accession>R8AWY3</accession>
<dbReference type="Proteomes" id="UP000016540">
    <property type="component" value="Unassembled WGS sequence"/>
</dbReference>
<dbReference type="SUPFAM" id="SSF53448">
    <property type="entry name" value="Nucleotide-diphospho-sugar transferases"/>
    <property type="match status" value="1"/>
</dbReference>
<comment type="subcellular location">
    <subcellularLocation>
        <location evidence="1">Cell membrane</location>
    </subcellularLocation>
</comment>
<comment type="caution">
    <text evidence="7">The sequence shown here is derived from an EMBL/GenBank/DDBJ whole genome shotgun (WGS) entry which is preliminary data.</text>
</comment>